<evidence type="ECO:0000256" key="1">
    <source>
        <dbReference type="SAM" id="MobiDB-lite"/>
    </source>
</evidence>
<feature type="region of interest" description="Disordered" evidence="1">
    <location>
        <begin position="1"/>
        <end position="50"/>
    </location>
</feature>
<accession>A0A8T0XTS6</accession>
<reference evidence="2" key="1">
    <citation type="submission" date="2020-05" db="EMBL/GenBank/DDBJ databases">
        <title>WGS assembly of Panicum virgatum.</title>
        <authorList>
            <person name="Lovell J.T."/>
            <person name="Jenkins J."/>
            <person name="Shu S."/>
            <person name="Juenger T.E."/>
            <person name="Schmutz J."/>
        </authorList>
    </citation>
    <scope>NUCLEOTIDE SEQUENCE</scope>
    <source>
        <strain evidence="2">AP13</strain>
    </source>
</reference>
<sequence length="50" mass="5593">MHMLRRHKSKAAKKKIVTSTNISSQPSKSSKNKSLSKDKLPSCDCEGLNY</sequence>
<dbReference type="EMBL" id="CM029037">
    <property type="protein sequence ID" value="KAG2658789.1"/>
    <property type="molecule type" value="Genomic_DNA"/>
</dbReference>
<protein>
    <submittedName>
        <fullName evidence="2">Uncharacterized protein</fullName>
    </submittedName>
</protein>
<feature type="compositionally biased region" description="Low complexity" evidence="1">
    <location>
        <begin position="18"/>
        <end position="33"/>
    </location>
</feature>
<feature type="compositionally biased region" description="Basic residues" evidence="1">
    <location>
        <begin position="1"/>
        <end position="16"/>
    </location>
</feature>
<comment type="caution">
    <text evidence="2">The sequence shown here is derived from an EMBL/GenBank/DDBJ whole genome shotgun (WGS) entry which is preliminary data.</text>
</comment>
<dbReference type="Proteomes" id="UP000823388">
    <property type="component" value="Chromosome 1K"/>
</dbReference>
<proteinExistence type="predicted"/>
<evidence type="ECO:0000313" key="3">
    <source>
        <dbReference type="Proteomes" id="UP000823388"/>
    </source>
</evidence>
<name>A0A8T0XTS6_PANVG</name>
<evidence type="ECO:0000313" key="2">
    <source>
        <dbReference type="EMBL" id="KAG2658789.1"/>
    </source>
</evidence>
<keyword evidence="3" id="KW-1185">Reference proteome</keyword>
<organism evidence="2 3">
    <name type="scientific">Panicum virgatum</name>
    <name type="common">Blackwell switchgrass</name>
    <dbReference type="NCBI Taxonomy" id="38727"/>
    <lineage>
        <taxon>Eukaryota</taxon>
        <taxon>Viridiplantae</taxon>
        <taxon>Streptophyta</taxon>
        <taxon>Embryophyta</taxon>
        <taxon>Tracheophyta</taxon>
        <taxon>Spermatophyta</taxon>
        <taxon>Magnoliopsida</taxon>
        <taxon>Liliopsida</taxon>
        <taxon>Poales</taxon>
        <taxon>Poaceae</taxon>
        <taxon>PACMAD clade</taxon>
        <taxon>Panicoideae</taxon>
        <taxon>Panicodae</taxon>
        <taxon>Paniceae</taxon>
        <taxon>Panicinae</taxon>
        <taxon>Panicum</taxon>
        <taxon>Panicum sect. Hiantes</taxon>
    </lineage>
</organism>
<gene>
    <name evidence="2" type="ORF">PVAP13_1KG308810</name>
</gene>
<dbReference type="AlphaFoldDB" id="A0A8T0XTS6"/>